<reference evidence="3" key="1">
    <citation type="journal article" date="2014" name="Int. J. Syst. Evol. Microbiol.">
        <title>Complete genome sequence of Corynebacterium casei LMG S-19264T (=DSM 44701T), isolated from a smear-ripened cheese.</title>
        <authorList>
            <consortium name="US DOE Joint Genome Institute (JGI-PGF)"/>
            <person name="Walter F."/>
            <person name="Albersmeier A."/>
            <person name="Kalinowski J."/>
            <person name="Ruckert C."/>
        </authorList>
    </citation>
    <scope>NUCLEOTIDE SEQUENCE</scope>
    <source>
        <strain evidence="3">KCTC 42651</strain>
    </source>
</reference>
<keyword evidence="4" id="KW-1185">Reference proteome</keyword>
<keyword evidence="1" id="KW-0175">Coiled coil</keyword>
<name>A0A918XRP5_9PROT</name>
<dbReference type="InterPro" id="IPR052163">
    <property type="entry name" value="DGC-Regulatory_Protein"/>
</dbReference>
<evidence type="ECO:0000256" key="1">
    <source>
        <dbReference type="SAM" id="Coils"/>
    </source>
</evidence>
<dbReference type="SMART" id="SM00267">
    <property type="entry name" value="GGDEF"/>
    <property type="match status" value="1"/>
</dbReference>
<dbReference type="InterPro" id="IPR000160">
    <property type="entry name" value="GGDEF_dom"/>
</dbReference>
<dbReference type="InterPro" id="IPR029787">
    <property type="entry name" value="Nucleotide_cyclase"/>
</dbReference>
<dbReference type="GO" id="GO:0003824">
    <property type="term" value="F:catalytic activity"/>
    <property type="evidence" value="ECO:0007669"/>
    <property type="project" value="UniProtKB-ARBA"/>
</dbReference>
<reference evidence="3" key="2">
    <citation type="submission" date="2020-09" db="EMBL/GenBank/DDBJ databases">
        <authorList>
            <person name="Sun Q."/>
            <person name="Kim S."/>
        </authorList>
    </citation>
    <scope>NUCLEOTIDE SEQUENCE</scope>
    <source>
        <strain evidence="3">KCTC 42651</strain>
    </source>
</reference>
<sequence>MATESRILAAPLDGTSARLYAEVTGLLARFNAALRPQDAANEDHPVLGPDTAEAEAALRIALVAMSEAQRRIERQEARIRELESLSVTDELTGLLNRRGFDMHLGKALAQARRGERHGAVMMIDLDRFKPINDTYGHAAGDGFLQAVAGVLLSDVRECDVVARLGGDEFAVLMTDLDPASCGSRARALTDRLNDHVVDWHGTLLPISASVGFVEYGADDTASEILERADKLMYLQKNARRSPDSLPN</sequence>
<dbReference type="RefSeq" id="WP_189989289.1">
    <property type="nucleotide sequence ID" value="NZ_BMZS01000004.1"/>
</dbReference>
<accession>A0A918XRP5</accession>
<evidence type="ECO:0000259" key="2">
    <source>
        <dbReference type="PROSITE" id="PS50887"/>
    </source>
</evidence>
<dbReference type="Pfam" id="PF00990">
    <property type="entry name" value="GGDEF"/>
    <property type="match status" value="1"/>
</dbReference>
<dbReference type="CDD" id="cd01949">
    <property type="entry name" value="GGDEF"/>
    <property type="match status" value="1"/>
</dbReference>
<dbReference type="NCBIfam" id="TIGR00254">
    <property type="entry name" value="GGDEF"/>
    <property type="match status" value="1"/>
</dbReference>
<dbReference type="Gene3D" id="3.30.70.270">
    <property type="match status" value="1"/>
</dbReference>
<proteinExistence type="predicted"/>
<feature type="coiled-coil region" evidence="1">
    <location>
        <begin position="58"/>
        <end position="85"/>
    </location>
</feature>
<comment type="caution">
    <text evidence="3">The sequence shown here is derived from an EMBL/GenBank/DDBJ whole genome shotgun (WGS) entry which is preliminary data.</text>
</comment>
<evidence type="ECO:0000313" key="4">
    <source>
        <dbReference type="Proteomes" id="UP000630353"/>
    </source>
</evidence>
<evidence type="ECO:0000313" key="3">
    <source>
        <dbReference type="EMBL" id="GHD49526.1"/>
    </source>
</evidence>
<feature type="domain" description="GGDEF" evidence="2">
    <location>
        <begin position="116"/>
        <end position="247"/>
    </location>
</feature>
<dbReference type="FunFam" id="3.30.70.270:FF:000001">
    <property type="entry name" value="Diguanylate cyclase domain protein"/>
    <property type="match status" value="1"/>
</dbReference>
<dbReference type="Proteomes" id="UP000630353">
    <property type="component" value="Unassembled WGS sequence"/>
</dbReference>
<dbReference type="PROSITE" id="PS50887">
    <property type="entry name" value="GGDEF"/>
    <property type="match status" value="1"/>
</dbReference>
<dbReference type="SUPFAM" id="SSF55073">
    <property type="entry name" value="Nucleotide cyclase"/>
    <property type="match status" value="1"/>
</dbReference>
<dbReference type="PANTHER" id="PTHR46663">
    <property type="entry name" value="DIGUANYLATE CYCLASE DGCT-RELATED"/>
    <property type="match status" value="1"/>
</dbReference>
<dbReference type="InterPro" id="IPR043128">
    <property type="entry name" value="Rev_trsase/Diguanyl_cyclase"/>
</dbReference>
<organism evidence="3 4">
    <name type="scientific">Thalassobaculum fulvum</name>
    <dbReference type="NCBI Taxonomy" id="1633335"/>
    <lineage>
        <taxon>Bacteria</taxon>
        <taxon>Pseudomonadati</taxon>
        <taxon>Pseudomonadota</taxon>
        <taxon>Alphaproteobacteria</taxon>
        <taxon>Rhodospirillales</taxon>
        <taxon>Thalassobaculaceae</taxon>
        <taxon>Thalassobaculum</taxon>
    </lineage>
</organism>
<dbReference type="EMBL" id="BMZS01000004">
    <property type="protein sequence ID" value="GHD49526.1"/>
    <property type="molecule type" value="Genomic_DNA"/>
</dbReference>
<dbReference type="PANTHER" id="PTHR46663:SF2">
    <property type="entry name" value="GGDEF DOMAIN-CONTAINING PROTEIN"/>
    <property type="match status" value="1"/>
</dbReference>
<protein>
    <recommendedName>
        <fullName evidence="2">GGDEF domain-containing protein</fullName>
    </recommendedName>
</protein>
<dbReference type="AlphaFoldDB" id="A0A918XRP5"/>
<gene>
    <name evidence="3" type="ORF">GCM10017083_21890</name>
</gene>